<reference evidence="2 3" key="1">
    <citation type="submission" date="2020-09" db="EMBL/GenBank/DDBJ databases">
        <title>De no assembly of potato wild relative species, Solanum commersonii.</title>
        <authorList>
            <person name="Cho K."/>
        </authorList>
    </citation>
    <scope>NUCLEOTIDE SEQUENCE [LARGE SCALE GENOMIC DNA]</scope>
    <source>
        <strain evidence="2">LZ3.2</strain>
        <tissue evidence="2">Leaf</tissue>
    </source>
</reference>
<dbReference type="EMBL" id="JACXVP010000012">
    <property type="protein sequence ID" value="KAG5572108.1"/>
    <property type="molecule type" value="Genomic_DNA"/>
</dbReference>
<name>A0A9J5WA16_SOLCO</name>
<evidence type="ECO:0000313" key="3">
    <source>
        <dbReference type="Proteomes" id="UP000824120"/>
    </source>
</evidence>
<organism evidence="2 3">
    <name type="scientific">Solanum commersonii</name>
    <name type="common">Commerson's wild potato</name>
    <name type="synonym">Commerson's nightshade</name>
    <dbReference type="NCBI Taxonomy" id="4109"/>
    <lineage>
        <taxon>Eukaryota</taxon>
        <taxon>Viridiplantae</taxon>
        <taxon>Streptophyta</taxon>
        <taxon>Embryophyta</taxon>
        <taxon>Tracheophyta</taxon>
        <taxon>Spermatophyta</taxon>
        <taxon>Magnoliopsida</taxon>
        <taxon>eudicotyledons</taxon>
        <taxon>Gunneridae</taxon>
        <taxon>Pentapetalae</taxon>
        <taxon>asterids</taxon>
        <taxon>lamiids</taxon>
        <taxon>Solanales</taxon>
        <taxon>Solanaceae</taxon>
        <taxon>Solanoideae</taxon>
        <taxon>Solaneae</taxon>
        <taxon>Solanum</taxon>
    </lineage>
</organism>
<keyword evidence="3" id="KW-1185">Reference proteome</keyword>
<feature type="transmembrane region" description="Helical" evidence="1">
    <location>
        <begin position="79"/>
        <end position="97"/>
    </location>
</feature>
<gene>
    <name evidence="2" type="ORF">H5410_061874</name>
</gene>
<keyword evidence="1" id="KW-0472">Membrane</keyword>
<dbReference type="Proteomes" id="UP000824120">
    <property type="component" value="Chromosome 12"/>
</dbReference>
<keyword evidence="1" id="KW-0812">Transmembrane</keyword>
<evidence type="ECO:0000313" key="2">
    <source>
        <dbReference type="EMBL" id="KAG5572108.1"/>
    </source>
</evidence>
<dbReference type="AlphaFoldDB" id="A0A9J5WA16"/>
<keyword evidence="1" id="KW-1133">Transmembrane helix</keyword>
<sequence>MPLNDSPFFYFIAVSCFPSASSCSGPLGGIVLLCGTIWQSADCSFHRLFDPLPSGLHILEQRAESVLSANRQSSWQCSWFSFFVLLSIFVPFLRLSVHLPLNFKYLKLKSFHQILRQNKHSGTLFLSKYIPK</sequence>
<comment type="caution">
    <text evidence="2">The sequence shown here is derived from an EMBL/GenBank/DDBJ whole genome shotgun (WGS) entry which is preliminary data.</text>
</comment>
<accession>A0A9J5WA16</accession>
<proteinExistence type="predicted"/>
<protein>
    <submittedName>
        <fullName evidence="2">Uncharacterized protein</fullName>
    </submittedName>
</protein>
<evidence type="ECO:0000256" key="1">
    <source>
        <dbReference type="SAM" id="Phobius"/>
    </source>
</evidence>